<protein>
    <submittedName>
        <fullName evidence="3">Rebeccamycin O-methyltransferase</fullName>
        <ecNumber evidence="3">2.1.1.-</ecNumber>
    </submittedName>
</protein>
<reference evidence="4" key="1">
    <citation type="submission" date="2015-03" db="EMBL/GenBank/DDBJ databases">
        <authorList>
            <consortium name="Pathogen Informatics"/>
        </authorList>
    </citation>
    <scope>NUCLEOTIDE SEQUENCE [LARGE SCALE GENOMIC DNA]</scope>
    <source>
        <strain evidence="4">NCTC11134</strain>
        <plasmid evidence="4">2</plasmid>
    </source>
</reference>
<organism evidence="3 4">
    <name type="scientific">Nocardia farcinica</name>
    <dbReference type="NCBI Taxonomy" id="37329"/>
    <lineage>
        <taxon>Bacteria</taxon>
        <taxon>Bacillati</taxon>
        <taxon>Actinomycetota</taxon>
        <taxon>Actinomycetes</taxon>
        <taxon>Mycobacteriales</taxon>
        <taxon>Nocardiaceae</taxon>
        <taxon>Nocardia</taxon>
    </lineage>
</organism>
<dbReference type="Proteomes" id="UP000057820">
    <property type="component" value="Plasmid 2"/>
</dbReference>
<gene>
    <name evidence="3" type="primary">rebM_3</name>
    <name evidence="3" type="ORF">ERS450000_05159</name>
</gene>
<dbReference type="PANTHER" id="PTHR45128">
    <property type="entry name" value="METHYLTRANSFERASE TYPE 11"/>
    <property type="match status" value="1"/>
</dbReference>
<keyword evidence="3" id="KW-0489">Methyltransferase</keyword>
<dbReference type="GO" id="GO:0008168">
    <property type="term" value="F:methyltransferase activity"/>
    <property type="evidence" value="ECO:0007669"/>
    <property type="project" value="UniProtKB-KW"/>
</dbReference>
<dbReference type="SUPFAM" id="SSF53335">
    <property type="entry name" value="S-adenosyl-L-methionine-dependent methyltransferases"/>
    <property type="match status" value="1"/>
</dbReference>
<dbReference type="EMBL" id="LN868939">
    <property type="protein sequence ID" value="CRY82811.1"/>
    <property type="molecule type" value="Genomic_DNA"/>
</dbReference>
<accession>A0A0H5PK29</accession>
<evidence type="ECO:0000313" key="4">
    <source>
        <dbReference type="Proteomes" id="UP000057820"/>
    </source>
</evidence>
<feature type="domain" description="Methyltransferase" evidence="1">
    <location>
        <begin position="177"/>
        <end position="272"/>
    </location>
</feature>
<dbReference type="EC" id="2.1.1.-" evidence="3"/>
<proteinExistence type="predicted"/>
<name>A0A0H5PK29_NOCFR</name>
<dbReference type="AlphaFoldDB" id="A0A0H5PK29"/>
<geneLocation type="plasmid" evidence="3">
    <name>2</name>
</geneLocation>
<dbReference type="Pfam" id="PF13649">
    <property type="entry name" value="Methyltransf_25"/>
    <property type="match status" value="1"/>
</dbReference>
<dbReference type="CDD" id="cd02440">
    <property type="entry name" value="AdoMet_MTases"/>
    <property type="match status" value="1"/>
</dbReference>
<keyword evidence="3" id="KW-0808">Transferase</keyword>
<dbReference type="PANTHER" id="PTHR45128:SF2">
    <property type="entry name" value="METHYLTRANSFERASE DOMAIN-CONTAINING PROTEIN"/>
    <property type="match status" value="1"/>
</dbReference>
<evidence type="ECO:0000259" key="1">
    <source>
        <dbReference type="Pfam" id="PF13649"/>
    </source>
</evidence>
<sequence length="356" mass="38275">MTTIPAPPLDADRFAERMLTAALGAVDLLAVHLGDRMGWYRALAEHGPADPAELVARAGGGPRYAREWLEQQAAAGILTHLDGRFALPAGVAEVLTDRDSLNYLAPLARMFAAAAVQLPALLDAYRTGGGVSWAEFGTDMREAQSDMNRPWFRQRLAAALGEVTTMTDLLSRPGARVADVGFGGGWSSIALAQAFPELIVDGFDVDGPSVRMATEHAAAAGVGDRVRFHLADAATALTEHAYDAVFAFECLHDMPHPVRVLEGMRRALRPGGAAIVMDEAVAATFDAPASDIDRLMYGFSLLICLPDGLSHPGSAGTGTVMRYDTLRRYAREAGFAEVEILPIEDFGFWRFYRLSA</sequence>
<dbReference type="InterPro" id="IPR041698">
    <property type="entry name" value="Methyltransf_25"/>
</dbReference>
<dbReference type="InterPro" id="IPR053173">
    <property type="entry name" value="SAM-binding_MTase"/>
</dbReference>
<dbReference type="KEGG" id="nfr:ERS450000_05159"/>
<dbReference type="InterPro" id="IPR048711">
    <property type="entry name" value="WHD_Rv2258c"/>
</dbReference>
<dbReference type="Pfam" id="PF21320">
    <property type="entry name" value="WHD_Rv2258c"/>
    <property type="match status" value="1"/>
</dbReference>
<keyword evidence="3" id="KW-0614">Plasmid</keyword>
<evidence type="ECO:0000259" key="2">
    <source>
        <dbReference type="Pfam" id="PF21320"/>
    </source>
</evidence>
<feature type="domain" description="S-adenosylmethionine-dependent methyltransferase Rv2258c-like winged HTH" evidence="2">
    <location>
        <begin position="29"/>
        <end position="96"/>
    </location>
</feature>
<dbReference type="Gene3D" id="3.40.50.150">
    <property type="entry name" value="Vaccinia Virus protein VP39"/>
    <property type="match status" value="1"/>
</dbReference>
<evidence type="ECO:0000313" key="3">
    <source>
        <dbReference type="EMBL" id="CRY82811.1"/>
    </source>
</evidence>
<dbReference type="GO" id="GO:0032259">
    <property type="term" value="P:methylation"/>
    <property type="evidence" value="ECO:0007669"/>
    <property type="project" value="UniProtKB-KW"/>
</dbReference>
<dbReference type="InterPro" id="IPR029063">
    <property type="entry name" value="SAM-dependent_MTases_sf"/>
</dbReference>